<dbReference type="RefSeq" id="WP_111631177.1">
    <property type="nucleotide sequence ID" value="NZ_QLMC01000008.1"/>
</dbReference>
<dbReference type="SMART" id="SM01252">
    <property type="entry name" value="KilA-N"/>
    <property type="match status" value="1"/>
</dbReference>
<feature type="domain" description="KilA-N" evidence="1">
    <location>
        <begin position="4"/>
        <end position="117"/>
    </location>
</feature>
<dbReference type="Pfam" id="PF04383">
    <property type="entry name" value="KilA-N"/>
    <property type="match status" value="1"/>
</dbReference>
<evidence type="ECO:0000313" key="2">
    <source>
        <dbReference type="EMBL" id="RAJ92203.1"/>
    </source>
</evidence>
<dbReference type="InterPro" id="IPR018004">
    <property type="entry name" value="KilA/APSES_HTH"/>
</dbReference>
<protein>
    <submittedName>
        <fullName evidence="2">KilA domain-containing protein</fullName>
    </submittedName>
</protein>
<evidence type="ECO:0000313" key="3">
    <source>
        <dbReference type="Proteomes" id="UP000248790"/>
    </source>
</evidence>
<dbReference type="EMBL" id="QLMC01000008">
    <property type="protein sequence ID" value="RAJ92203.1"/>
    <property type="molecule type" value="Genomic_DNA"/>
</dbReference>
<dbReference type="Proteomes" id="UP000248790">
    <property type="component" value="Unassembled WGS sequence"/>
</dbReference>
<keyword evidence="3" id="KW-1185">Reference proteome</keyword>
<dbReference type="AlphaFoldDB" id="A0A327WKA0"/>
<sequence>MTTQIIECLYDDKVIEFDLSAANMMVNATEMAKAFGEKPSNYLVTDRAKGIIQACLSFQISGNSEAGNPFNGVNSEENLVRVNYRHGTWMHRIVALDFAAWLNPNFAVWMYVTVDQLLMGTVRDRLKRKAFVDAKIARIKNKIYEANRSDMEDLAKLELESKALSRQNTQETRDHYKLFRDEFKNSDN</sequence>
<dbReference type="PROSITE" id="PS51301">
    <property type="entry name" value="KILA_N"/>
    <property type="match status" value="1"/>
</dbReference>
<dbReference type="InterPro" id="IPR017880">
    <property type="entry name" value="KilA_N"/>
</dbReference>
<evidence type="ECO:0000259" key="1">
    <source>
        <dbReference type="PROSITE" id="PS51301"/>
    </source>
</evidence>
<proteinExistence type="predicted"/>
<reference evidence="2 3" key="1">
    <citation type="submission" date="2018-06" db="EMBL/GenBank/DDBJ databases">
        <title>Genomic Encyclopedia of Archaeal and Bacterial Type Strains, Phase II (KMG-II): from individual species to whole genera.</title>
        <authorList>
            <person name="Goeker M."/>
        </authorList>
    </citation>
    <scope>NUCLEOTIDE SEQUENCE [LARGE SCALE GENOMIC DNA]</scope>
    <source>
        <strain evidence="2 3">DSM 21851</strain>
    </source>
</reference>
<comment type="caution">
    <text evidence="2">The sequence shown here is derived from an EMBL/GenBank/DDBJ whole genome shotgun (WGS) entry which is preliminary data.</text>
</comment>
<organism evidence="2 3">
    <name type="scientific">Larkinella arboricola</name>
    <dbReference type="NCBI Taxonomy" id="643671"/>
    <lineage>
        <taxon>Bacteria</taxon>
        <taxon>Pseudomonadati</taxon>
        <taxon>Bacteroidota</taxon>
        <taxon>Cytophagia</taxon>
        <taxon>Cytophagales</taxon>
        <taxon>Spirosomataceae</taxon>
        <taxon>Larkinella</taxon>
    </lineage>
</organism>
<accession>A0A327WKA0</accession>
<gene>
    <name evidence="2" type="ORF">LX87_05171</name>
</gene>
<name>A0A327WKA0_LARAB</name>
<dbReference type="OrthoDB" id="9810290at2"/>